<name>A0A068S3D1_9FUNG</name>
<evidence type="ECO:0000313" key="1">
    <source>
        <dbReference type="EMBL" id="CDH55741.1"/>
    </source>
</evidence>
<evidence type="ECO:0000313" key="2">
    <source>
        <dbReference type="Proteomes" id="UP000027586"/>
    </source>
</evidence>
<protein>
    <submittedName>
        <fullName evidence="1">Uncharacterized protein</fullName>
    </submittedName>
</protein>
<sequence length="128" mass="14740">MHHPQQTFISSSTLQDAHENLDSAGICTTRCANQLLQDAVECKGPIRTCEHVNLAFDEIIKRHTTNSRLLKCFMPKDNHPRKCTKLILCNTQKATWWCSLSWTWIQPKDDDAYLFYPCAKHYDGKSAN</sequence>
<reference evidence="1" key="1">
    <citation type="submission" date="2013-08" db="EMBL/GenBank/DDBJ databases">
        <title>Gene expansion shapes genome architecture in the human pathogen Lichtheimia corymbifera: an evolutionary genomics analysis in the ancient terrestrial Mucorales (Mucoromycotina).</title>
        <authorList>
            <person name="Schwartze V.U."/>
            <person name="Winter S."/>
            <person name="Shelest E."/>
            <person name="Marcet-Houben M."/>
            <person name="Horn F."/>
            <person name="Wehner S."/>
            <person name="Hoffmann K."/>
            <person name="Riege K."/>
            <person name="Sammeth M."/>
            <person name="Nowrousian M."/>
            <person name="Valiante V."/>
            <person name="Linde J."/>
            <person name="Jacobsen I.D."/>
            <person name="Marz M."/>
            <person name="Brakhage A.A."/>
            <person name="Gabaldon T."/>
            <person name="Bocker S."/>
            <person name="Voigt K."/>
        </authorList>
    </citation>
    <scope>NUCLEOTIDE SEQUENCE [LARGE SCALE GENOMIC DNA]</scope>
    <source>
        <strain evidence="1">FSU 9682</strain>
    </source>
</reference>
<dbReference type="VEuPathDB" id="FungiDB:LCOR_06858.1"/>
<dbReference type="AlphaFoldDB" id="A0A068S3D1"/>
<gene>
    <name evidence="1" type="ORF">LCOR_06858.1</name>
</gene>
<organism evidence="1 2">
    <name type="scientific">Lichtheimia corymbifera JMRC:FSU:9682</name>
    <dbReference type="NCBI Taxonomy" id="1263082"/>
    <lineage>
        <taxon>Eukaryota</taxon>
        <taxon>Fungi</taxon>
        <taxon>Fungi incertae sedis</taxon>
        <taxon>Mucoromycota</taxon>
        <taxon>Mucoromycotina</taxon>
        <taxon>Mucoromycetes</taxon>
        <taxon>Mucorales</taxon>
        <taxon>Lichtheimiaceae</taxon>
        <taxon>Lichtheimia</taxon>
    </lineage>
</organism>
<accession>A0A068S3D1</accession>
<proteinExistence type="predicted"/>
<keyword evidence="2" id="KW-1185">Reference proteome</keyword>
<dbReference type="Proteomes" id="UP000027586">
    <property type="component" value="Unassembled WGS sequence"/>
</dbReference>
<comment type="caution">
    <text evidence="1">The sequence shown here is derived from an EMBL/GenBank/DDBJ whole genome shotgun (WGS) entry which is preliminary data.</text>
</comment>
<dbReference type="EMBL" id="CBTN010000032">
    <property type="protein sequence ID" value="CDH55741.1"/>
    <property type="molecule type" value="Genomic_DNA"/>
</dbReference>